<name>E4Q667_CALOW</name>
<organism evidence="2 3">
    <name type="scientific">Caldicellulosiruptor owensensis (strain ATCC 700167 / DSM 13100 / OL)</name>
    <dbReference type="NCBI Taxonomy" id="632518"/>
    <lineage>
        <taxon>Bacteria</taxon>
        <taxon>Bacillati</taxon>
        <taxon>Bacillota</taxon>
        <taxon>Bacillota incertae sedis</taxon>
        <taxon>Caldicellulosiruptorales</taxon>
        <taxon>Caldicellulosiruptoraceae</taxon>
        <taxon>Caldicellulosiruptor</taxon>
    </lineage>
</organism>
<dbReference type="HOGENOM" id="CLU_989303_0_0_9"/>
<dbReference type="InterPro" id="IPR036388">
    <property type="entry name" value="WH-like_DNA-bd_sf"/>
</dbReference>
<reference evidence="2 3" key="2">
    <citation type="journal article" date="2011" name="J. Bacteriol.">
        <title>Complete genome sequences for the anaerobic, extremely thermophilic plant biomass-degrading bacteria Caldicellulosiruptor hydrothermalis, Caldicellulosiruptor kristjanssonii, Caldicellulosiruptor kronotskyensis, Caldicellulosiruptor owensenis, and Caldicellulosiruptor lactoaceticus.</title>
        <authorList>
            <person name="Blumer-Schuette S.E."/>
            <person name="Ozdemir I."/>
            <person name="Mistry D."/>
            <person name="Lucas S."/>
            <person name="Lapidus A."/>
            <person name="Cheng J.F."/>
            <person name="Goodwin L.A."/>
            <person name="Pitluck S."/>
            <person name="Land M.L."/>
            <person name="Hauser L.J."/>
            <person name="Woyke T."/>
            <person name="Mikhailova N."/>
            <person name="Pati A."/>
            <person name="Kyrpides N.C."/>
            <person name="Ivanova N."/>
            <person name="Detter J.C."/>
            <person name="Walston-Davenport K."/>
            <person name="Han S."/>
            <person name="Adams M.W."/>
            <person name="Kelly R.M."/>
        </authorList>
    </citation>
    <scope>NUCLEOTIDE SEQUENCE [LARGE SCALE GENOMIC DNA]</scope>
    <source>
        <strain evidence="3">ATCC 700167 / DSM 13100 / OL</strain>
    </source>
</reference>
<dbReference type="Proteomes" id="UP000006889">
    <property type="component" value="Chromosome"/>
</dbReference>
<evidence type="ECO:0008006" key="4">
    <source>
        <dbReference type="Google" id="ProtNLM"/>
    </source>
</evidence>
<dbReference type="Gene3D" id="1.10.10.10">
    <property type="entry name" value="Winged helix-like DNA-binding domain superfamily/Winged helix DNA-binding domain"/>
    <property type="match status" value="1"/>
</dbReference>
<protein>
    <recommendedName>
        <fullName evidence="4">Helix-turn-helix domain-containing protein</fullName>
    </recommendedName>
</protein>
<dbReference type="KEGG" id="cow:Calow_2041"/>
<evidence type="ECO:0000256" key="1">
    <source>
        <dbReference type="SAM" id="MobiDB-lite"/>
    </source>
</evidence>
<dbReference type="AlphaFoldDB" id="E4Q667"/>
<evidence type="ECO:0000313" key="2">
    <source>
        <dbReference type="EMBL" id="ADQ05552.1"/>
    </source>
</evidence>
<evidence type="ECO:0000313" key="3">
    <source>
        <dbReference type="Proteomes" id="UP000006889"/>
    </source>
</evidence>
<gene>
    <name evidence="2" type="ordered locus">Calow_2041</name>
</gene>
<feature type="region of interest" description="Disordered" evidence="1">
    <location>
        <begin position="1"/>
        <end position="21"/>
    </location>
</feature>
<dbReference type="EMBL" id="CP002216">
    <property type="protein sequence ID" value="ADQ05552.1"/>
    <property type="molecule type" value="Genomic_DNA"/>
</dbReference>
<keyword evidence="3" id="KW-1185">Reference proteome</keyword>
<reference key="1">
    <citation type="submission" date="2010-09" db="EMBL/GenBank/DDBJ databases">
        <title>Complete sequence of Caldicellulosiruptor owensensis OL.</title>
        <authorList>
            <consortium name="US DOE Joint Genome Institute"/>
            <person name="Lucas S."/>
            <person name="Copeland A."/>
            <person name="Lapidus A."/>
            <person name="Cheng J.-F."/>
            <person name="Bruce D."/>
            <person name="Goodwin L."/>
            <person name="Pitluck S."/>
            <person name="Davenport K."/>
            <person name="Detter J.C."/>
            <person name="Han C."/>
            <person name="Tapia R."/>
            <person name="Land M."/>
            <person name="Hauser L."/>
            <person name="Chang Y.-J."/>
            <person name="Jeffries C."/>
            <person name="Kyrpides N."/>
            <person name="Ivanova N."/>
            <person name="Mikhailova N."/>
            <person name="Blumer-Schuette S.E."/>
            <person name="Kelly R.M."/>
            <person name="Woyke T."/>
        </authorList>
    </citation>
    <scope>NUCLEOTIDE SEQUENCE</scope>
    <source>
        <strain>OL</strain>
    </source>
</reference>
<proteinExistence type="predicted"/>
<dbReference type="Pfam" id="PF13730">
    <property type="entry name" value="HTH_36"/>
    <property type="match status" value="1"/>
</dbReference>
<accession>E4Q667</accession>
<sequence length="281" mass="32670">MPPRPRKQVLRKEEDPMGKSKKNKVIKIEQVSDGYKIFYETNQKNLLAYTIHYGLLNFTEKELMNMNKAGGYTAVYVEDSIIYAKDMSLWEKLVYIMIKSYSNANCEAYPSIELLEDSSGHSHTTIIEAIDKLAERGTILAVRSRRRTNDDQRYMNNLYKFKKPNDSEYLTYIPLNLVFCKSLNINAKMLYIFLLAKAKNGYMVTVTKEELKEYLCVRTWDTVKKHIETLHQLGFIYTYCSAAKGPEKEKGIRFLLRRICTKELMITDEDIENVIGTEAVS</sequence>